<reference evidence="1 2" key="1">
    <citation type="journal article" date="2012" name="J. Bacteriol.">
        <title>Draft Genome Sequence of Cecembia lonarensis Strain LW9T, Isolated from Lonar Lake, a Haloalkaline Lake in India.</title>
        <authorList>
            <person name="Shivaji S."/>
            <person name="Ara S."/>
            <person name="Singh A."/>
            <person name="Pinnaka A.K."/>
        </authorList>
    </citation>
    <scope>NUCLEOTIDE SEQUENCE [LARGE SCALE GENOMIC DNA]</scope>
    <source>
        <strain evidence="1 2">LW9</strain>
    </source>
</reference>
<evidence type="ECO:0000313" key="1">
    <source>
        <dbReference type="EMBL" id="EKB47815.1"/>
    </source>
</evidence>
<dbReference type="RefSeq" id="WP_009186587.1">
    <property type="nucleotide sequence ID" value="NZ_AMGM01000088.1"/>
</dbReference>
<keyword evidence="2" id="KW-1185">Reference proteome</keyword>
<sequence>MLHTLSKIGEYLLEGKGIWSKLTSQPRFDPEKTNWVIPILLDCETGRASILENEKELFVEEESAIKFRYLNTELWGRRGKKCCVCSESKNLEMLKESLIGKTKSSKGSLSESYDDFYKSKPKDSLFRKALEEINKTQFDGKIFDLVNIKDHLQFSKNEEAVLFYVKIKSLKINNSLSIPLFDLEGYEEFVLEKFGNSEAKSGLDYLTGIESQEVSEAAFAGRYNLNKVFQTTSFNYATDFDSSNFNKNFQLSLSTIARLDKSSDFALKRLQTRIAGTPHLVIPSYLYKDLVNLDIGEMELFINKSSDLLFRSEVLEHDVKRKLPETKIFWLNYLGFESDGNSFKIINHIKDVNSAHLKNILEVFDDTHYEFRHFIGEKYPFNLQSIYWIIPVREGSKEKKNAVLAIFKEILEQRKINEEDIFDHFISMLLCHRYGRYRQYQFKSTPNNFDFAIRDTAFKYTAFIYALKKLNLLNMEENKPKLETEEKATNTNAEKIEDFFSKMEYTPEQRAVFYLGRVLSSVAYAQYQKGHKSKPILNKINYNGMDASALERLDLDLSEKSRQYNIHEFTEPNLAKFRSAFKEEKWTLSPQKNVFYLMVGYTFGLTKE</sequence>
<dbReference type="EMBL" id="AMGM01000088">
    <property type="protein sequence ID" value="EKB47815.1"/>
    <property type="molecule type" value="Genomic_DNA"/>
</dbReference>
<dbReference type="Pfam" id="PF09484">
    <property type="entry name" value="Cas_TM1802"/>
    <property type="match status" value="1"/>
</dbReference>
<dbReference type="AlphaFoldDB" id="K1KUJ6"/>
<name>K1KUJ6_CECL9</name>
<accession>K1KUJ6</accession>
<proteinExistence type="predicted"/>
<dbReference type="Proteomes" id="UP000004478">
    <property type="component" value="Unassembled WGS sequence"/>
</dbReference>
<evidence type="ECO:0000313" key="2">
    <source>
        <dbReference type="Proteomes" id="UP000004478"/>
    </source>
</evidence>
<organism evidence="1 2">
    <name type="scientific">Cecembia lonarensis (strain CCUG 58316 / KCTC 22772 / LW9)</name>
    <dbReference type="NCBI Taxonomy" id="1225176"/>
    <lineage>
        <taxon>Bacteria</taxon>
        <taxon>Pseudomonadati</taxon>
        <taxon>Bacteroidota</taxon>
        <taxon>Cytophagia</taxon>
        <taxon>Cytophagales</taxon>
        <taxon>Cyclobacteriaceae</taxon>
        <taxon>Cecembia</taxon>
    </lineage>
</organism>
<comment type="caution">
    <text evidence="1">The sequence shown here is derived from an EMBL/GenBank/DDBJ whole genome shotgun (WGS) entry which is preliminary data.</text>
</comment>
<dbReference type="OrthoDB" id="1064164at2"/>
<gene>
    <name evidence="1" type="ORF">B879_03571</name>
</gene>
<protein>
    <submittedName>
        <fullName evidence="1">CRISPR-associated protein Cas8b/Csh1, subtype I-B/HMARI</fullName>
    </submittedName>
</protein>
<dbReference type="InterPro" id="IPR013389">
    <property type="entry name" value="CRISPR-assoc_prot_Cas8b"/>
</dbReference>